<dbReference type="EMBL" id="KB644410">
    <property type="protein sequence ID" value="EPS28024.1"/>
    <property type="molecule type" value="Genomic_DNA"/>
</dbReference>
<organism evidence="1 2">
    <name type="scientific">Penicillium oxalicum (strain 114-2 / CGMCC 5302)</name>
    <name type="common">Penicillium decumbens</name>
    <dbReference type="NCBI Taxonomy" id="933388"/>
    <lineage>
        <taxon>Eukaryota</taxon>
        <taxon>Fungi</taxon>
        <taxon>Dikarya</taxon>
        <taxon>Ascomycota</taxon>
        <taxon>Pezizomycotina</taxon>
        <taxon>Eurotiomycetes</taxon>
        <taxon>Eurotiomycetidae</taxon>
        <taxon>Eurotiales</taxon>
        <taxon>Aspergillaceae</taxon>
        <taxon>Penicillium</taxon>
    </lineage>
</organism>
<evidence type="ECO:0000313" key="1">
    <source>
        <dbReference type="EMBL" id="EPS28024.1"/>
    </source>
</evidence>
<gene>
    <name evidence="1" type="ORF">PDE_02969</name>
</gene>
<name>S7ZCM1_PENO1</name>
<proteinExistence type="predicted"/>
<accession>S7ZCM1</accession>
<dbReference type="HOGENOM" id="CLU_2543303_0_0_1"/>
<keyword evidence="2" id="KW-1185">Reference proteome</keyword>
<dbReference type="AlphaFoldDB" id="S7ZCM1"/>
<protein>
    <submittedName>
        <fullName evidence="1">Uncharacterized protein</fullName>
    </submittedName>
</protein>
<reference evidence="1 2" key="1">
    <citation type="journal article" date="2013" name="PLoS ONE">
        <title>Genomic and secretomic analyses reveal unique features of the lignocellulolytic enzyme system of Penicillium decumbens.</title>
        <authorList>
            <person name="Liu G."/>
            <person name="Zhang L."/>
            <person name="Wei X."/>
            <person name="Zou G."/>
            <person name="Qin Y."/>
            <person name="Ma L."/>
            <person name="Li J."/>
            <person name="Zheng H."/>
            <person name="Wang S."/>
            <person name="Wang C."/>
            <person name="Xun L."/>
            <person name="Zhao G.-P."/>
            <person name="Zhou Z."/>
            <person name="Qu Y."/>
        </authorList>
    </citation>
    <scope>NUCLEOTIDE SEQUENCE [LARGE SCALE GENOMIC DNA]</scope>
    <source>
        <strain evidence="2">114-2 / CGMCC 5302</strain>
    </source>
</reference>
<evidence type="ECO:0000313" key="2">
    <source>
        <dbReference type="Proteomes" id="UP000019376"/>
    </source>
</evidence>
<sequence>MPEFSGFKRQGINFLSAASSAHLAAWVSTVRHEGEVMATGLCANHHGTDTLTIAGTNWDRMQFYRVVESELGGEKKNRETRKR</sequence>
<dbReference type="Proteomes" id="UP000019376">
    <property type="component" value="Unassembled WGS sequence"/>
</dbReference>